<evidence type="ECO:0000313" key="2">
    <source>
        <dbReference type="Proteomes" id="UP001652660"/>
    </source>
</evidence>
<evidence type="ECO:0000313" key="3">
    <source>
        <dbReference type="RefSeq" id="XP_071923069.1"/>
    </source>
</evidence>
<dbReference type="InterPro" id="IPR026960">
    <property type="entry name" value="RVT-Znf"/>
</dbReference>
<organism evidence="2 3">
    <name type="scientific">Coffea arabica</name>
    <name type="common">Arabian coffee</name>
    <dbReference type="NCBI Taxonomy" id="13443"/>
    <lineage>
        <taxon>Eukaryota</taxon>
        <taxon>Viridiplantae</taxon>
        <taxon>Streptophyta</taxon>
        <taxon>Embryophyta</taxon>
        <taxon>Tracheophyta</taxon>
        <taxon>Spermatophyta</taxon>
        <taxon>Magnoliopsida</taxon>
        <taxon>eudicotyledons</taxon>
        <taxon>Gunneridae</taxon>
        <taxon>Pentapetalae</taxon>
        <taxon>asterids</taxon>
        <taxon>lamiids</taxon>
        <taxon>Gentianales</taxon>
        <taxon>Rubiaceae</taxon>
        <taxon>Ixoroideae</taxon>
        <taxon>Gardenieae complex</taxon>
        <taxon>Bertiereae - Coffeeae clade</taxon>
        <taxon>Coffeeae</taxon>
        <taxon>Coffea</taxon>
    </lineage>
</organism>
<dbReference type="Proteomes" id="UP001652660">
    <property type="component" value="Chromosome 10e"/>
</dbReference>
<dbReference type="PANTHER" id="PTHR33116:SF82">
    <property type="entry name" value="RNASE H FAMILY PROTEIN"/>
    <property type="match status" value="1"/>
</dbReference>
<sequence length="415" mass="47384">MGFVKGRNITDNYLLTQELISTIGKKARGGNVALKLDMSKAYDQMSWRHIITMLRAFGFGERFIDLVLEAYQLSSGQLVNAQKSGFLVHPILPPARRRVIERITQFTRQELPIRYLGFPLYLGMSKSAYFGEVCQAVLARIMSWKSRLISLGGRIVLIKHMLASIPVHLLSAASSMFESYGEPDPLLQGFLTNGEWNGAMLRQYIPQELIPLILQHLVPNGDRRDEVVWSQTDSGKFTLASTFQEVCQARNYLVLHSQVWHSRIPLKVPFFMMRLLLEKLPLTDVLRRVGVQLASKCLCCQEGAIETLEHVFAEGQVAKGVWSYFGRICGVTQLGSSLWAWLTAWWPFSPRHAVRRFLFSVLPSFICWHIWKARNVAYYEGRQKPVARICHAIFLDVIGVVEIQFNQRLGVHTFL</sequence>
<dbReference type="PANTHER" id="PTHR33116">
    <property type="entry name" value="REVERSE TRANSCRIPTASE ZINC-BINDING DOMAIN-CONTAINING PROTEIN-RELATED-RELATED"/>
    <property type="match status" value="1"/>
</dbReference>
<keyword evidence="2" id="KW-1185">Reference proteome</keyword>
<dbReference type="GeneID" id="140015088"/>
<reference evidence="3" key="1">
    <citation type="submission" date="2025-08" db="UniProtKB">
        <authorList>
            <consortium name="RefSeq"/>
        </authorList>
    </citation>
    <scope>IDENTIFICATION</scope>
    <source>
        <tissue evidence="3">Leaves</tissue>
    </source>
</reference>
<name>A0ABM4VU57_COFAR</name>
<accession>A0ABM4VU57</accession>
<dbReference type="RefSeq" id="XP_071923069.1">
    <property type="nucleotide sequence ID" value="XM_072066968.1"/>
</dbReference>
<evidence type="ECO:0000259" key="1">
    <source>
        <dbReference type="Pfam" id="PF13966"/>
    </source>
</evidence>
<gene>
    <name evidence="3" type="primary">LOC140015088</name>
</gene>
<dbReference type="Pfam" id="PF13966">
    <property type="entry name" value="zf-RVT"/>
    <property type="match status" value="1"/>
</dbReference>
<feature type="domain" description="Reverse transcriptase zinc-binding" evidence="1">
    <location>
        <begin position="237"/>
        <end position="322"/>
    </location>
</feature>
<protein>
    <recommendedName>
        <fullName evidence="1">Reverse transcriptase zinc-binding domain-containing protein</fullName>
    </recommendedName>
</protein>
<proteinExistence type="predicted"/>